<name>A0A1B2EQU5_9HYPH</name>
<protein>
    <submittedName>
        <fullName evidence="2">Uncharacterized protein</fullName>
    </submittedName>
</protein>
<evidence type="ECO:0000313" key="2">
    <source>
        <dbReference type="EMBL" id="ANY82331.1"/>
    </source>
</evidence>
<dbReference type="EMBL" id="CP016617">
    <property type="protein sequence ID" value="ANY82331.1"/>
    <property type="molecule type" value="Genomic_DNA"/>
</dbReference>
<organism evidence="2">
    <name type="scientific">Microvirga ossetica</name>
    <dbReference type="NCBI Taxonomy" id="1882682"/>
    <lineage>
        <taxon>Bacteria</taxon>
        <taxon>Pseudomonadati</taxon>
        <taxon>Pseudomonadota</taxon>
        <taxon>Alphaproteobacteria</taxon>
        <taxon>Hyphomicrobiales</taxon>
        <taxon>Methylobacteriaceae</taxon>
        <taxon>Microvirga</taxon>
    </lineage>
</organism>
<dbReference type="KEGG" id="moc:BB934_28880"/>
<reference evidence="2" key="1">
    <citation type="submission" date="2016-07" db="EMBL/GenBank/DDBJ databases">
        <title>Microvirga ossetica sp. nov. a new species of rhizobia isolated from root nodules of the legume species Vicia alpestris Steven originated from North Ossetia region in the Caucasus.</title>
        <authorList>
            <person name="Safronova V.I."/>
            <person name="Kuznetsova I.G."/>
            <person name="Sazanova A.L."/>
            <person name="Belimov A."/>
            <person name="Andronov E."/>
            <person name="Osledkin Y.S."/>
            <person name="Onishchuk O.P."/>
            <person name="Kurchak O.N."/>
            <person name="Shaposhnikov A.I."/>
            <person name="Willems A."/>
            <person name="Tikhonovich I.A."/>
        </authorList>
    </citation>
    <scope>NUCLEOTIDE SEQUENCE [LARGE SCALE GENOMIC DNA]</scope>
    <source>
        <strain evidence="2">V5/3M</strain>
        <plasmid evidence="2">unnamed1</plasmid>
    </source>
</reference>
<geneLocation type="plasmid" evidence="2">
    <name>unnamed1</name>
</geneLocation>
<keyword evidence="2" id="KW-0614">Plasmid</keyword>
<sequence length="125" mass="14029">MTHDKPEFPDPSEQRRMALSRWENEGGAGPRRLQEELTSPDAQPEVPDLTNAELVQLRIRVIALENLLIALLANVSDRQLDLAREMATYISPRPGYTPHSLTIHAASQMVDLIERAGQFRGEKSS</sequence>
<feature type="region of interest" description="Disordered" evidence="1">
    <location>
        <begin position="1"/>
        <end position="47"/>
    </location>
</feature>
<dbReference type="AlphaFoldDB" id="A0A1B2EQU5"/>
<accession>A0A1B2EQU5</accession>
<dbReference type="RefSeq" id="WP_099513444.1">
    <property type="nucleotide sequence ID" value="NZ_CP016617.1"/>
</dbReference>
<dbReference type="OrthoDB" id="7582564at2"/>
<feature type="compositionally biased region" description="Basic and acidic residues" evidence="1">
    <location>
        <begin position="1"/>
        <end position="16"/>
    </location>
</feature>
<gene>
    <name evidence="2" type="ORF">BB934_28880</name>
</gene>
<proteinExistence type="predicted"/>
<evidence type="ECO:0000256" key="1">
    <source>
        <dbReference type="SAM" id="MobiDB-lite"/>
    </source>
</evidence>